<keyword evidence="2" id="KW-0479">Metal-binding</keyword>
<keyword evidence="4" id="KW-0863">Zinc-finger</keyword>
<dbReference type="Gene3D" id="3.30.160.60">
    <property type="entry name" value="Classic Zinc Finger"/>
    <property type="match status" value="5"/>
</dbReference>
<evidence type="ECO:0000256" key="6">
    <source>
        <dbReference type="ARBA" id="ARBA00023242"/>
    </source>
</evidence>
<feature type="compositionally biased region" description="Polar residues" evidence="7">
    <location>
        <begin position="267"/>
        <end position="282"/>
    </location>
</feature>
<evidence type="ECO:0000256" key="3">
    <source>
        <dbReference type="ARBA" id="ARBA00022737"/>
    </source>
</evidence>
<evidence type="ECO:0000256" key="5">
    <source>
        <dbReference type="ARBA" id="ARBA00022833"/>
    </source>
</evidence>
<keyword evidence="8" id="KW-1133">Transmembrane helix</keyword>
<dbReference type="EMBL" id="OB660687">
    <property type="protein sequence ID" value="CAD7225908.1"/>
    <property type="molecule type" value="Genomic_DNA"/>
</dbReference>
<evidence type="ECO:0000256" key="4">
    <source>
        <dbReference type="ARBA" id="ARBA00022771"/>
    </source>
</evidence>
<comment type="subcellular location">
    <subcellularLocation>
        <location evidence="1">Nucleus</location>
    </subcellularLocation>
</comment>
<dbReference type="SUPFAM" id="SSF57667">
    <property type="entry name" value="beta-beta-alpha zinc fingers"/>
    <property type="match status" value="4"/>
</dbReference>
<dbReference type="InterPro" id="IPR013087">
    <property type="entry name" value="Znf_C2H2_type"/>
</dbReference>
<feature type="compositionally biased region" description="Polar residues" evidence="7">
    <location>
        <begin position="304"/>
        <end position="320"/>
    </location>
</feature>
<dbReference type="SMART" id="SM00355">
    <property type="entry name" value="ZnF_C2H2"/>
    <property type="match status" value="10"/>
</dbReference>
<dbReference type="GO" id="GO:0008270">
    <property type="term" value="F:zinc ion binding"/>
    <property type="evidence" value="ECO:0007669"/>
    <property type="project" value="UniProtKB-KW"/>
</dbReference>
<name>A0A7R8W8U4_9CRUS</name>
<evidence type="ECO:0000256" key="7">
    <source>
        <dbReference type="SAM" id="MobiDB-lite"/>
    </source>
</evidence>
<evidence type="ECO:0000256" key="2">
    <source>
        <dbReference type="ARBA" id="ARBA00022723"/>
    </source>
</evidence>
<evidence type="ECO:0000256" key="1">
    <source>
        <dbReference type="ARBA" id="ARBA00004123"/>
    </source>
</evidence>
<feature type="compositionally biased region" description="Basic and acidic residues" evidence="7">
    <location>
        <begin position="100"/>
        <end position="118"/>
    </location>
</feature>
<dbReference type="AlphaFoldDB" id="A0A7R8W8U4"/>
<dbReference type="InterPro" id="IPR050888">
    <property type="entry name" value="ZnF_C2H2-type_TF"/>
</dbReference>
<keyword evidence="8" id="KW-0812">Transmembrane</keyword>
<feature type="region of interest" description="Disordered" evidence="7">
    <location>
        <begin position="219"/>
        <end position="249"/>
    </location>
</feature>
<dbReference type="PANTHER" id="PTHR24406">
    <property type="entry name" value="TRANSCRIPTIONAL REPRESSOR CTCFL-RELATED"/>
    <property type="match status" value="1"/>
</dbReference>
<feature type="compositionally biased region" description="Polar residues" evidence="7">
    <location>
        <begin position="78"/>
        <end position="87"/>
    </location>
</feature>
<dbReference type="InterPro" id="IPR036236">
    <property type="entry name" value="Znf_C2H2_sf"/>
</dbReference>
<feature type="region of interest" description="Disordered" evidence="7">
    <location>
        <begin position="464"/>
        <end position="497"/>
    </location>
</feature>
<protein>
    <submittedName>
        <fullName evidence="9">Uncharacterized protein</fullName>
    </submittedName>
</protein>
<feature type="region of interest" description="Disordered" evidence="7">
    <location>
        <begin position="386"/>
        <end position="430"/>
    </location>
</feature>
<dbReference type="GO" id="GO:0005634">
    <property type="term" value="C:nucleus"/>
    <property type="evidence" value="ECO:0007669"/>
    <property type="project" value="UniProtKB-SubCell"/>
</dbReference>
<evidence type="ECO:0000313" key="9">
    <source>
        <dbReference type="EMBL" id="CAD7225908.1"/>
    </source>
</evidence>
<dbReference type="PROSITE" id="PS50157">
    <property type="entry name" value="ZINC_FINGER_C2H2_2"/>
    <property type="match status" value="6"/>
</dbReference>
<feature type="region of interest" description="Disordered" evidence="7">
    <location>
        <begin position="267"/>
        <end position="321"/>
    </location>
</feature>
<organism evidence="9">
    <name type="scientific">Cyprideis torosa</name>
    <dbReference type="NCBI Taxonomy" id="163714"/>
    <lineage>
        <taxon>Eukaryota</taxon>
        <taxon>Metazoa</taxon>
        <taxon>Ecdysozoa</taxon>
        <taxon>Arthropoda</taxon>
        <taxon>Crustacea</taxon>
        <taxon>Oligostraca</taxon>
        <taxon>Ostracoda</taxon>
        <taxon>Podocopa</taxon>
        <taxon>Podocopida</taxon>
        <taxon>Cytherocopina</taxon>
        <taxon>Cytheroidea</taxon>
        <taxon>Cytherideidae</taxon>
        <taxon>Cyprideis</taxon>
    </lineage>
</organism>
<keyword evidence="8" id="KW-0472">Membrane</keyword>
<gene>
    <name evidence="9" type="ORF">CTOB1V02_LOCUS3836</name>
</gene>
<dbReference type="Pfam" id="PF00096">
    <property type="entry name" value="zf-C2H2"/>
    <property type="match status" value="2"/>
</dbReference>
<keyword evidence="6" id="KW-0539">Nucleus</keyword>
<feature type="compositionally biased region" description="Polar residues" evidence="7">
    <location>
        <begin position="414"/>
        <end position="430"/>
    </location>
</feature>
<accession>A0A7R8W8U4</accession>
<feature type="region of interest" description="Disordered" evidence="7">
    <location>
        <begin position="512"/>
        <end position="558"/>
    </location>
</feature>
<feature type="compositionally biased region" description="Basic residues" evidence="7">
    <location>
        <begin position="726"/>
        <end position="739"/>
    </location>
</feature>
<feature type="compositionally biased region" description="Acidic residues" evidence="7">
    <location>
        <begin position="706"/>
        <end position="720"/>
    </location>
</feature>
<dbReference type="PROSITE" id="PS00028">
    <property type="entry name" value="ZINC_FINGER_C2H2_1"/>
    <property type="match status" value="7"/>
</dbReference>
<reference evidence="9" key="1">
    <citation type="submission" date="2020-11" db="EMBL/GenBank/DDBJ databases">
        <authorList>
            <person name="Tran Van P."/>
        </authorList>
    </citation>
    <scope>NUCLEOTIDE SEQUENCE</scope>
</reference>
<sequence length="1068" mass="116209">MAPLFEVTWQIPTTIVAVILSTFVSLLAMCACIKSKTKNYKTERYPVTIISARNSVPDDATLKERYPVANVAHAADSNHVTAESSSSVRRKVGDEEEEPSDKGESSIEEKQNDQDHPYAEIGSSARRNPGSGADAVDAANGPSRSSLVPQFPLSVRNNGGGHLLEHQDGVDHPVPIPPRRPLLTAASAISGRTPASSEIPYMTPPLGNSMRALPPVTQTGCPPGASPTASSLPGRFSPGMIGRTPASSEIPYMTPPLGNSMRALPPVTQTGCPPGASTTASSLPGLPSEPGMGSGAGPTVGESGEQTQHFSGDSSESSKGYTHINVRQPLRELRAHLNTNAVSLNPAASLQRGDTGEDSEDALYAAISGGSASDYYYATIGDSSAGGGASASVAPSHWSPSAGGGVSASVLPSHSSAGGTTPETASLNVSSTSTTIHGLLNLSMEGAGSPPLAPPTGERAALNLSTSSAGSQDRVSVSRRDSPLPPTPSPSVKRRSLKDGIADLYARVNKGNSASNLHRRNLSNGLAPPSSPPPSSSASPIGGSVLSPRFAGPPSGTSVVTIGPPDYESIPWENRFGTFDERCVFLMNVVSEGLYITNRPLSIMEQWNEESPMLSSRPEWFRHFIRECLQQLEKVLSRDALWEVHKVFMKCLQSNLDLANKEADVEESYVSPYWEPSVSLKEEIPVLVDDVKMEIKPDPVASGSCELEDDDEGIPEEQVEELPAKRQTRARRERRKVRKMDRDEDNDGSSKSNEKSAGILDDDESYKYMVCDHCDKKCSVIAIKKHIKRQHGLELARQLKFQCQFCNKEVKSGFGLMGHIERWHLRTQLCPVCKLWISETRFEKHMSDHAERPLFPCDQCAQSFVTQKKLYNHVRRDHSEKVVCDVCGKDVFPWDLERHRRLHVAKTISCPNCPLMFRTDEDLKEHQEIVHENRQGHMCHICGKKYPIPSLLKKHVMFHEESNETFPCPQCPKKFCRVASLKKHLLVHAGVRRHACSQCSKAYFSARCLKDHMNSVHLNVRPFTCPHCPKAYPASGALYLHMKLKHKGFTVAGKLSEQSVGTLGTAMD</sequence>
<feature type="transmembrane region" description="Helical" evidence="8">
    <location>
        <begin position="12"/>
        <end position="33"/>
    </location>
</feature>
<proteinExistence type="predicted"/>
<keyword evidence="5" id="KW-0862">Zinc</keyword>
<dbReference type="OrthoDB" id="8953942at2759"/>
<keyword evidence="3" id="KW-0677">Repeat</keyword>
<feature type="region of interest" description="Disordered" evidence="7">
    <location>
        <begin position="697"/>
        <end position="758"/>
    </location>
</feature>
<evidence type="ECO:0000256" key="8">
    <source>
        <dbReference type="SAM" id="Phobius"/>
    </source>
</evidence>
<feature type="region of interest" description="Disordered" evidence="7">
    <location>
        <begin position="77"/>
        <end position="152"/>
    </location>
</feature>